<dbReference type="Proteomes" id="UP001309876">
    <property type="component" value="Unassembled WGS sequence"/>
</dbReference>
<organism evidence="2 3">
    <name type="scientific">Lithohypha guttulata</name>
    <dbReference type="NCBI Taxonomy" id="1690604"/>
    <lineage>
        <taxon>Eukaryota</taxon>
        <taxon>Fungi</taxon>
        <taxon>Dikarya</taxon>
        <taxon>Ascomycota</taxon>
        <taxon>Pezizomycotina</taxon>
        <taxon>Eurotiomycetes</taxon>
        <taxon>Chaetothyriomycetidae</taxon>
        <taxon>Chaetothyriales</taxon>
        <taxon>Trichomeriaceae</taxon>
        <taxon>Lithohypha</taxon>
    </lineage>
</organism>
<dbReference type="AlphaFoldDB" id="A0AAN7T0Y8"/>
<reference evidence="2 3" key="1">
    <citation type="submission" date="2023-08" db="EMBL/GenBank/DDBJ databases">
        <title>Black Yeasts Isolated from many extreme environments.</title>
        <authorList>
            <person name="Coleine C."/>
            <person name="Stajich J.E."/>
            <person name="Selbmann L."/>
        </authorList>
    </citation>
    <scope>NUCLEOTIDE SEQUENCE [LARGE SCALE GENOMIC DNA]</scope>
    <source>
        <strain evidence="2 3">CCFEE 5910</strain>
    </source>
</reference>
<feature type="region of interest" description="Disordered" evidence="1">
    <location>
        <begin position="1"/>
        <end position="186"/>
    </location>
</feature>
<accession>A0AAN7T0Y8</accession>
<evidence type="ECO:0000313" key="3">
    <source>
        <dbReference type="Proteomes" id="UP001309876"/>
    </source>
</evidence>
<feature type="compositionally biased region" description="Polar residues" evidence="1">
    <location>
        <begin position="50"/>
        <end position="59"/>
    </location>
</feature>
<feature type="compositionally biased region" description="Polar residues" evidence="1">
    <location>
        <begin position="134"/>
        <end position="149"/>
    </location>
</feature>
<comment type="caution">
    <text evidence="2">The sequence shown here is derived from an EMBL/GenBank/DDBJ whole genome shotgun (WGS) entry which is preliminary data.</text>
</comment>
<name>A0AAN7T0Y8_9EURO</name>
<keyword evidence="3" id="KW-1185">Reference proteome</keyword>
<feature type="compositionally biased region" description="Basic and acidic residues" evidence="1">
    <location>
        <begin position="152"/>
        <end position="179"/>
    </location>
</feature>
<sequence length="186" mass="20093">MSATRLIRKSIPLRTSQLLPRAPSSHSYASQARPNQSEADKHLEDKRSVQAGNANNNATKIDRQSYEYSLTGTDDGVANDQQVSYEKGSDPARSRELAGENSSTNPLEVSPANPDASLAGTEYVATTEFRPTKAPTTIQSQGVSKTKTAQPADDRVNRTFAGGDKRKPGHPRDVAKDSRLVTPGTR</sequence>
<proteinExistence type="predicted"/>
<evidence type="ECO:0000256" key="1">
    <source>
        <dbReference type="SAM" id="MobiDB-lite"/>
    </source>
</evidence>
<evidence type="ECO:0000313" key="2">
    <source>
        <dbReference type="EMBL" id="KAK5085780.1"/>
    </source>
</evidence>
<feature type="compositionally biased region" description="Basic and acidic residues" evidence="1">
    <location>
        <begin position="87"/>
        <end position="98"/>
    </location>
</feature>
<feature type="compositionally biased region" description="Polar residues" evidence="1">
    <location>
        <begin position="13"/>
        <end position="37"/>
    </location>
</feature>
<dbReference type="EMBL" id="JAVRRJ010000004">
    <property type="protein sequence ID" value="KAK5085780.1"/>
    <property type="molecule type" value="Genomic_DNA"/>
</dbReference>
<feature type="compositionally biased region" description="Basic and acidic residues" evidence="1">
    <location>
        <begin position="38"/>
        <end position="48"/>
    </location>
</feature>
<protein>
    <submittedName>
        <fullName evidence="2">Uncharacterized protein</fullName>
    </submittedName>
</protein>
<gene>
    <name evidence="2" type="ORF">LTR05_005068</name>
</gene>